<comment type="caution">
    <text evidence="2">The sequence shown here is derived from an EMBL/GenBank/DDBJ whole genome shotgun (WGS) entry which is preliminary data.</text>
</comment>
<evidence type="ECO:0000313" key="3">
    <source>
        <dbReference type="Proteomes" id="UP000642107"/>
    </source>
</evidence>
<dbReference type="RefSeq" id="WP_192278510.1">
    <property type="nucleotide sequence ID" value="NZ_JACZDF010000002.1"/>
</dbReference>
<dbReference type="Proteomes" id="UP000642107">
    <property type="component" value="Unassembled WGS sequence"/>
</dbReference>
<feature type="transmembrane region" description="Helical" evidence="1">
    <location>
        <begin position="82"/>
        <end position="110"/>
    </location>
</feature>
<keyword evidence="1" id="KW-0472">Membrane</keyword>
<feature type="transmembrane region" description="Helical" evidence="1">
    <location>
        <begin position="130"/>
        <end position="159"/>
    </location>
</feature>
<sequence>MELWGELLVGLVIVLGLFGVLVQVLPGGFVVLGAILVWAIFTGGIAWAVLAVAALATVAAAVGKYLVAGRYMLRNDVRSSTLWWGVVGGVIGFFVIPVVGMLVGFPLGVYVAEATKRDWDTGAAWRATLVALKATGLSILVELAGAIVATVAWIVGLFLT</sequence>
<protein>
    <submittedName>
        <fullName evidence="2">DUF456 domain-containing protein</fullName>
    </submittedName>
</protein>
<evidence type="ECO:0000256" key="1">
    <source>
        <dbReference type="SAM" id="Phobius"/>
    </source>
</evidence>
<keyword evidence="3" id="KW-1185">Reference proteome</keyword>
<keyword evidence="1" id="KW-1133">Transmembrane helix</keyword>
<name>A0ABR9DP46_9MICO</name>
<evidence type="ECO:0000313" key="2">
    <source>
        <dbReference type="EMBL" id="MBD9698888.1"/>
    </source>
</evidence>
<proteinExistence type="predicted"/>
<organism evidence="2 3">
    <name type="scientific">Flavimobilis rhizosphaerae</name>
    <dbReference type="NCBI Taxonomy" id="2775421"/>
    <lineage>
        <taxon>Bacteria</taxon>
        <taxon>Bacillati</taxon>
        <taxon>Actinomycetota</taxon>
        <taxon>Actinomycetes</taxon>
        <taxon>Micrococcales</taxon>
        <taxon>Jonesiaceae</taxon>
        <taxon>Flavimobilis</taxon>
    </lineage>
</organism>
<accession>A0ABR9DP46</accession>
<dbReference type="EMBL" id="JACZDF010000002">
    <property type="protein sequence ID" value="MBD9698888.1"/>
    <property type="molecule type" value="Genomic_DNA"/>
</dbReference>
<feature type="transmembrane region" description="Helical" evidence="1">
    <location>
        <begin position="7"/>
        <end position="29"/>
    </location>
</feature>
<keyword evidence="1" id="KW-0812">Transmembrane</keyword>
<gene>
    <name evidence="2" type="ORF">IGS67_05180</name>
</gene>
<reference evidence="2 3" key="1">
    <citation type="submission" date="2020-09" db="EMBL/GenBank/DDBJ databases">
        <title>Flavimobilis rhizosphaerae sp. nov., isolated from rhizosphere soil of Spartina alterniflora.</title>
        <authorList>
            <person name="Hanqin C."/>
        </authorList>
    </citation>
    <scope>NUCLEOTIDE SEQUENCE [LARGE SCALE GENOMIC DNA]</scope>
    <source>
        <strain evidence="2 3">GY 10621</strain>
    </source>
</reference>
<feature type="transmembrane region" description="Helical" evidence="1">
    <location>
        <begin position="35"/>
        <end position="62"/>
    </location>
</feature>
<dbReference type="Pfam" id="PF04306">
    <property type="entry name" value="DUF456"/>
    <property type="match status" value="1"/>
</dbReference>
<dbReference type="InterPro" id="IPR007403">
    <property type="entry name" value="DUF456"/>
</dbReference>